<evidence type="ECO:0000256" key="2">
    <source>
        <dbReference type="ARBA" id="ARBA00015713"/>
    </source>
</evidence>
<evidence type="ECO:0000259" key="6">
    <source>
        <dbReference type="Pfam" id="PF05428"/>
    </source>
</evidence>
<dbReference type="GO" id="GO:0009755">
    <property type="term" value="P:hormone-mediated signaling pathway"/>
    <property type="evidence" value="ECO:0007669"/>
    <property type="project" value="TreeGrafter"/>
</dbReference>
<evidence type="ECO:0000256" key="4">
    <source>
        <dbReference type="ARBA" id="ARBA00033162"/>
    </source>
</evidence>
<proteinExistence type="inferred from homology"/>
<evidence type="ECO:0000313" key="7">
    <source>
        <dbReference type="EMBL" id="GAU88509.1"/>
    </source>
</evidence>
<accession>A0A1D1UFG1</accession>
<dbReference type="GO" id="GO:0005615">
    <property type="term" value="C:extracellular space"/>
    <property type="evidence" value="ECO:0007669"/>
    <property type="project" value="TreeGrafter"/>
</dbReference>
<dbReference type="Pfam" id="PF05428">
    <property type="entry name" value="CRF-BP_N"/>
    <property type="match status" value="1"/>
</dbReference>
<feature type="chain" id="PRO_5008897186" description="Corticotropin-releasing factor-binding protein" evidence="5">
    <location>
        <begin position="31"/>
        <end position="262"/>
    </location>
</feature>
<dbReference type="Gene3D" id="2.60.120.290">
    <property type="entry name" value="Spermadhesin, CUB domain"/>
    <property type="match status" value="1"/>
</dbReference>
<comment type="function">
    <text evidence="3">Binds CRF and inactivates it. May prevent inappropriate pituitary-adrenal stimulation in pregnancy.</text>
</comment>
<dbReference type="Proteomes" id="UP000186922">
    <property type="component" value="Unassembled WGS sequence"/>
</dbReference>
<dbReference type="PANTHER" id="PTHR10278">
    <property type="entry name" value="CORTICOTROPIN-RELEASING FACTOR-BINDING PROTEIN"/>
    <property type="match status" value="1"/>
</dbReference>
<dbReference type="InterPro" id="IPR035914">
    <property type="entry name" value="Sperma_CUB_dom_sf"/>
</dbReference>
<protein>
    <recommendedName>
        <fullName evidence="2">Corticotropin-releasing factor-binding protein</fullName>
    </recommendedName>
    <alternativeName>
        <fullName evidence="4">Corticotropin-releasing hormone-binding protein</fullName>
    </alternativeName>
</protein>
<dbReference type="GO" id="GO:0051460">
    <property type="term" value="P:negative regulation of corticotropin secretion"/>
    <property type="evidence" value="ECO:0007669"/>
    <property type="project" value="TreeGrafter"/>
</dbReference>
<feature type="domain" description="Corticotropin-releasing factor binding protein N-terminal" evidence="6">
    <location>
        <begin position="51"/>
        <end position="170"/>
    </location>
</feature>
<dbReference type="OrthoDB" id="10056927at2759"/>
<dbReference type="InterPro" id="IPR008435">
    <property type="entry name" value="CRF-bd"/>
</dbReference>
<evidence type="ECO:0000313" key="8">
    <source>
        <dbReference type="Proteomes" id="UP000186922"/>
    </source>
</evidence>
<evidence type="ECO:0000256" key="5">
    <source>
        <dbReference type="SAM" id="SignalP"/>
    </source>
</evidence>
<comment type="caution">
    <text evidence="7">The sequence shown here is derived from an EMBL/GenBank/DDBJ whole genome shotgun (WGS) entry which is preliminary data.</text>
</comment>
<name>A0A1D1UFG1_RAMVA</name>
<dbReference type="EMBL" id="BDGG01000001">
    <property type="protein sequence ID" value="GAU88509.1"/>
    <property type="molecule type" value="Genomic_DNA"/>
</dbReference>
<organism evidence="7 8">
    <name type="scientific">Ramazzottius varieornatus</name>
    <name type="common">Water bear</name>
    <name type="synonym">Tardigrade</name>
    <dbReference type="NCBI Taxonomy" id="947166"/>
    <lineage>
        <taxon>Eukaryota</taxon>
        <taxon>Metazoa</taxon>
        <taxon>Ecdysozoa</taxon>
        <taxon>Tardigrada</taxon>
        <taxon>Eutardigrada</taxon>
        <taxon>Parachela</taxon>
        <taxon>Hypsibioidea</taxon>
        <taxon>Ramazzottiidae</taxon>
        <taxon>Ramazzottius</taxon>
    </lineage>
</organism>
<dbReference type="SUPFAM" id="SSF49854">
    <property type="entry name" value="Spermadhesin, CUB domain"/>
    <property type="match status" value="1"/>
</dbReference>
<reference evidence="7 8" key="1">
    <citation type="journal article" date="2016" name="Nat. Commun.">
        <title>Extremotolerant tardigrade genome and improved radiotolerance of human cultured cells by tardigrade-unique protein.</title>
        <authorList>
            <person name="Hashimoto T."/>
            <person name="Horikawa D.D."/>
            <person name="Saito Y."/>
            <person name="Kuwahara H."/>
            <person name="Kozuka-Hata H."/>
            <person name="Shin-I T."/>
            <person name="Minakuchi Y."/>
            <person name="Ohishi K."/>
            <person name="Motoyama A."/>
            <person name="Aizu T."/>
            <person name="Enomoto A."/>
            <person name="Kondo K."/>
            <person name="Tanaka S."/>
            <person name="Hara Y."/>
            <person name="Koshikawa S."/>
            <person name="Sagara H."/>
            <person name="Miura T."/>
            <person name="Yokobori S."/>
            <person name="Miyagawa K."/>
            <person name="Suzuki Y."/>
            <person name="Kubo T."/>
            <person name="Oyama M."/>
            <person name="Kohara Y."/>
            <person name="Fujiyama A."/>
            <person name="Arakawa K."/>
            <person name="Katayama T."/>
            <person name="Toyoda A."/>
            <person name="Kunieda T."/>
        </authorList>
    </citation>
    <scope>NUCLEOTIDE SEQUENCE [LARGE SCALE GENOMIC DNA]</scope>
    <source>
        <strain evidence="7 8">YOKOZUNA-1</strain>
    </source>
</reference>
<dbReference type="AlphaFoldDB" id="A0A1D1UFG1"/>
<dbReference type="GO" id="GO:0051424">
    <property type="term" value="F:corticotropin-releasing hormone binding"/>
    <property type="evidence" value="ECO:0007669"/>
    <property type="project" value="InterPro"/>
</dbReference>
<sequence length="262" mass="29364">MSVFLNSRTSRSLCLLVTFLFLWLLDLSNQTVIGKGEVIDLDRLVLPPVESLDCIHFQSEEGVLTAGIKGTSDTTCGLYLIGELDTRITVEFVQFEAHCDKGSLVAVLDGWEQAGSTFPAASDLSAEDAKNQYNTYCGESHPLLSFVSSGNFALIQYKLAPGDRFTVRVTFQRNPRPCNQVAQGDEGFFVMRNFRQRLNCSVMIIHPQNIFLPYMSVGNSRRMNRRRALQSRLPRPKKLSLLQKLLQVTISAVHITRSTTLN</sequence>
<evidence type="ECO:0000256" key="1">
    <source>
        <dbReference type="ARBA" id="ARBA00008313"/>
    </source>
</evidence>
<keyword evidence="8" id="KW-1185">Reference proteome</keyword>
<dbReference type="PANTHER" id="PTHR10278:SF0">
    <property type="entry name" value="CORTICOTROPIN-RELEASING FACTOR-BINDING PROTEIN"/>
    <property type="match status" value="1"/>
</dbReference>
<keyword evidence="5" id="KW-0732">Signal</keyword>
<feature type="signal peptide" evidence="5">
    <location>
        <begin position="1"/>
        <end position="30"/>
    </location>
</feature>
<dbReference type="InterPro" id="IPR056177">
    <property type="entry name" value="CRF-BP_N"/>
</dbReference>
<evidence type="ECO:0000256" key="3">
    <source>
        <dbReference type="ARBA" id="ARBA00024997"/>
    </source>
</evidence>
<gene>
    <name evidence="7" type="primary">RvY_01196-1</name>
    <name evidence="7" type="synonym">RvY_01196.1</name>
    <name evidence="7" type="ORF">RvY_01196</name>
</gene>
<comment type="similarity">
    <text evidence="1">Belongs to the CRF-binding protein family.</text>
</comment>